<name>A0ABW4E4G5_9LACO</name>
<dbReference type="Proteomes" id="UP001597252">
    <property type="component" value="Unassembled WGS sequence"/>
</dbReference>
<dbReference type="EMBL" id="JBHTON010000016">
    <property type="protein sequence ID" value="MFD1484807.1"/>
    <property type="molecule type" value="Genomic_DNA"/>
</dbReference>
<keyword evidence="2" id="KW-1185">Reference proteome</keyword>
<proteinExistence type="predicted"/>
<dbReference type="RefSeq" id="WP_125752874.1">
    <property type="nucleotide sequence ID" value="NZ_JBHTON010000016.1"/>
</dbReference>
<evidence type="ECO:0000313" key="1">
    <source>
        <dbReference type="EMBL" id="MFD1484807.1"/>
    </source>
</evidence>
<reference evidence="2" key="1">
    <citation type="journal article" date="2019" name="Int. J. Syst. Evol. Microbiol.">
        <title>The Global Catalogue of Microorganisms (GCM) 10K type strain sequencing project: providing services to taxonomists for standard genome sequencing and annotation.</title>
        <authorList>
            <consortium name="The Broad Institute Genomics Platform"/>
            <consortium name="The Broad Institute Genome Sequencing Center for Infectious Disease"/>
            <person name="Wu L."/>
            <person name="Ma J."/>
        </authorList>
    </citation>
    <scope>NUCLEOTIDE SEQUENCE [LARGE SCALE GENOMIC DNA]</scope>
    <source>
        <strain evidence="2">CCM 8903</strain>
    </source>
</reference>
<comment type="caution">
    <text evidence="1">The sequence shown here is derived from an EMBL/GenBank/DDBJ whole genome shotgun (WGS) entry which is preliminary data.</text>
</comment>
<sequence length="166" mass="17764">MQRRKTRTKKKQRWGRRLLLAIIVIAALCGLGVVFFPQLNNTWRSANGGNDTPADTAVKTAVVKELNQQKTGNAATDSVIDAAAQAITNTKMATVMAAAKDQTTAAQLLTQAGLNSSEAQLVTNTLFNTSAFDGVRQALAQGNYVDAYQAAKQLRNNENVASLLGQ</sequence>
<protein>
    <submittedName>
        <fullName evidence="1">Uncharacterized protein</fullName>
    </submittedName>
</protein>
<organism evidence="1 2">
    <name type="scientific">Lacticaseibacillus baoqingensis</name>
    <dbReference type="NCBI Taxonomy" id="2486013"/>
    <lineage>
        <taxon>Bacteria</taxon>
        <taxon>Bacillati</taxon>
        <taxon>Bacillota</taxon>
        <taxon>Bacilli</taxon>
        <taxon>Lactobacillales</taxon>
        <taxon>Lactobacillaceae</taxon>
        <taxon>Lacticaseibacillus</taxon>
    </lineage>
</organism>
<accession>A0ABW4E4G5</accession>
<evidence type="ECO:0000313" key="2">
    <source>
        <dbReference type="Proteomes" id="UP001597252"/>
    </source>
</evidence>
<gene>
    <name evidence="1" type="ORF">ACFQ5J_06155</name>
</gene>